<accession>A0ACB9ZT03</accession>
<keyword evidence="2" id="KW-1185">Reference proteome</keyword>
<reference evidence="2" key="1">
    <citation type="journal article" date="2023" name="Nat. Plants">
        <title>Single-cell RNA sequencing provides a high-resolution roadmap for understanding the multicellular compartmentation of specialized metabolism.</title>
        <authorList>
            <person name="Sun S."/>
            <person name="Shen X."/>
            <person name="Li Y."/>
            <person name="Li Y."/>
            <person name="Wang S."/>
            <person name="Li R."/>
            <person name="Zhang H."/>
            <person name="Shen G."/>
            <person name="Guo B."/>
            <person name="Wei J."/>
            <person name="Xu J."/>
            <person name="St-Pierre B."/>
            <person name="Chen S."/>
            <person name="Sun C."/>
        </authorList>
    </citation>
    <scope>NUCLEOTIDE SEQUENCE [LARGE SCALE GENOMIC DNA]</scope>
</reference>
<protein>
    <submittedName>
        <fullName evidence="1">Uncharacterized protein</fullName>
    </submittedName>
</protein>
<organism evidence="1 2">
    <name type="scientific">Catharanthus roseus</name>
    <name type="common">Madagascar periwinkle</name>
    <name type="synonym">Vinca rosea</name>
    <dbReference type="NCBI Taxonomy" id="4058"/>
    <lineage>
        <taxon>Eukaryota</taxon>
        <taxon>Viridiplantae</taxon>
        <taxon>Streptophyta</taxon>
        <taxon>Embryophyta</taxon>
        <taxon>Tracheophyta</taxon>
        <taxon>Spermatophyta</taxon>
        <taxon>Magnoliopsida</taxon>
        <taxon>eudicotyledons</taxon>
        <taxon>Gunneridae</taxon>
        <taxon>Pentapetalae</taxon>
        <taxon>asterids</taxon>
        <taxon>lamiids</taxon>
        <taxon>Gentianales</taxon>
        <taxon>Apocynaceae</taxon>
        <taxon>Rauvolfioideae</taxon>
        <taxon>Vinceae</taxon>
        <taxon>Catharanthinae</taxon>
        <taxon>Catharanthus</taxon>
    </lineage>
</organism>
<proteinExistence type="predicted"/>
<comment type="caution">
    <text evidence="1">The sequence shown here is derived from an EMBL/GenBank/DDBJ whole genome shotgun (WGS) entry which is preliminary data.</text>
</comment>
<dbReference type="Proteomes" id="UP001060085">
    <property type="component" value="Linkage Group LG08"/>
</dbReference>
<gene>
    <name evidence="1" type="ORF">M9H77_36568</name>
</gene>
<dbReference type="EMBL" id="CM044708">
    <property type="protein sequence ID" value="KAI5650563.1"/>
    <property type="molecule type" value="Genomic_DNA"/>
</dbReference>
<evidence type="ECO:0000313" key="1">
    <source>
        <dbReference type="EMBL" id="KAI5650563.1"/>
    </source>
</evidence>
<sequence>MKLQLEEMGGEADTLYMKNKATFGCCRLLLVFSQLYKYTTSSAHLTSIYKILRAHFNSRIIMSSLPRFLLLSLLLNSIFFFIHTCADEEETLLQQINSYRASLNLTTLRENDNAKCLANGLADKLKDQPCTNSTGANTIPGNEPQLSDYPNVLSKCHLNVTVTRDGAILPACVPNLTPTLVLSNFTQSQYASSLNDTKYTGIGIGSEDNWIVVVLTTNTPEGSFVDGDNNSQDNASLNGTNSANLISFSKIGLIYSVLSLFAWFFVLI</sequence>
<evidence type="ECO:0000313" key="2">
    <source>
        <dbReference type="Proteomes" id="UP001060085"/>
    </source>
</evidence>
<name>A0ACB9ZT03_CATRO</name>